<sequence>MHVVISFELMWYSTCQQAYAAMCVYMCVCMRLNAKVECVFHGYMRVYNNTLESQKLTSCKISERTLRLERKI</sequence>
<evidence type="ECO:0000256" key="1">
    <source>
        <dbReference type="SAM" id="SignalP"/>
    </source>
</evidence>
<dbReference type="AlphaFoldDB" id="A0A0L8GFH8"/>
<name>A0A0L8GFH8_OCTBM</name>
<evidence type="ECO:0000313" key="2">
    <source>
        <dbReference type="EMBL" id="KOF75693.1"/>
    </source>
</evidence>
<reference evidence="2" key="1">
    <citation type="submission" date="2015-07" db="EMBL/GenBank/DDBJ databases">
        <title>MeaNS - Measles Nucleotide Surveillance Program.</title>
        <authorList>
            <person name="Tran T."/>
            <person name="Druce J."/>
        </authorList>
    </citation>
    <scope>NUCLEOTIDE SEQUENCE</scope>
    <source>
        <strain evidence="2">UCB-OBI-ISO-001</strain>
        <tissue evidence="2">Gonad</tissue>
    </source>
</reference>
<evidence type="ECO:0008006" key="3">
    <source>
        <dbReference type="Google" id="ProtNLM"/>
    </source>
</evidence>
<feature type="signal peptide" evidence="1">
    <location>
        <begin position="1"/>
        <end position="20"/>
    </location>
</feature>
<organism evidence="2">
    <name type="scientific">Octopus bimaculoides</name>
    <name type="common">California two-spotted octopus</name>
    <dbReference type="NCBI Taxonomy" id="37653"/>
    <lineage>
        <taxon>Eukaryota</taxon>
        <taxon>Metazoa</taxon>
        <taxon>Spiralia</taxon>
        <taxon>Lophotrochozoa</taxon>
        <taxon>Mollusca</taxon>
        <taxon>Cephalopoda</taxon>
        <taxon>Coleoidea</taxon>
        <taxon>Octopodiformes</taxon>
        <taxon>Octopoda</taxon>
        <taxon>Incirrata</taxon>
        <taxon>Octopodidae</taxon>
        <taxon>Octopus</taxon>
    </lineage>
</organism>
<protein>
    <recommendedName>
        <fullName evidence="3">Secreted protein</fullName>
    </recommendedName>
</protein>
<gene>
    <name evidence="2" type="ORF">OCBIM_22034368mg</name>
</gene>
<proteinExistence type="predicted"/>
<dbReference type="EMBL" id="KQ422020">
    <property type="protein sequence ID" value="KOF75693.1"/>
    <property type="molecule type" value="Genomic_DNA"/>
</dbReference>
<feature type="chain" id="PRO_5005582949" description="Secreted protein" evidence="1">
    <location>
        <begin position="21"/>
        <end position="72"/>
    </location>
</feature>
<accession>A0A0L8GFH8</accession>
<keyword evidence="1" id="KW-0732">Signal</keyword>